<keyword evidence="11" id="KW-1185">Reference proteome</keyword>
<evidence type="ECO:0000256" key="1">
    <source>
        <dbReference type="ARBA" id="ARBA00004377"/>
    </source>
</evidence>
<gene>
    <name evidence="10" type="ORF">EBAPG3_007255</name>
</gene>
<dbReference type="EMBL" id="CP021106">
    <property type="protein sequence ID" value="ARO87582.1"/>
    <property type="molecule type" value="Genomic_DNA"/>
</dbReference>
<dbReference type="AlphaFoldDB" id="A0A1W6SP88"/>
<dbReference type="GO" id="GO:0005886">
    <property type="term" value="C:plasma membrane"/>
    <property type="evidence" value="ECO:0007669"/>
    <property type="project" value="UniProtKB-SubCell"/>
</dbReference>
<name>A0A1W6SP88_9PROT</name>
<sequence length="206" mass="23044">MKSISGAMSHGFTLIELLTALIILSLLALMSYRGLGAVLDAREYVRHETEKWRRVTSFFTRFERDMQLAAPRPVRVASGTVPAWNGKLQATPEGGSSPHLEFSRFASADGMDTARRIGYVLNEKQEIELWLWPGLDVAPGVQPERYPVLTGVTTLELQYLNADRLWMSIWPDMLAGSPIAAISSIPEAVRVRIMLASGEKIERIFR</sequence>
<keyword evidence="7" id="KW-0812">Transmembrane</keyword>
<keyword evidence="6" id="KW-0997">Cell inner membrane</keyword>
<dbReference type="InterPro" id="IPR010055">
    <property type="entry name" value="T2SS_protein-GspJ"/>
</dbReference>
<evidence type="ECO:0000256" key="6">
    <source>
        <dbReference type="ARBA" id="ARBA00022519"/>
    </source>
</evidence>
<dbReference type="NCBIfam" id="TIGR02532">
    <property type="entry name" value="IV_pilin_GFxxxE"/>
    <property type="match status" value="1"/>
</dbReference>
<dbReference type="GO" id="GO:0015628">
    <property type="term" value="P:protein secretion by the type II secretion system"/>
    <property type="evidence" value="ECO:0007669"/>
    <property type="project" value="InterPro"/>
</dbReference>
<organism evidence="10 11">
    <name type="scientific">Nitrosospira lacus</name>
    <dbReference type="NCBI Taxonomy" id="1288494"/>
    <lineage>
        <taxon>Bacteria</taxon>
        <taxon>Pseudomonadati</taxon>
        <taxon>Pseudomonadota</taxon>
        <taxon>Betaproteobacteria</taxon>
        <taxon>Nitrosomonadales</taxon>
        <taxon>Nitrosomonadaceae</taxon>
        <taxon>Nitrosospira</taxon>
    </lineage>
</organism>
<dbReference type="InterPro" id="IPR051621">
    <property type="entry name" value="T2SS_protein_J"/>
</dbReference>
<dbReference type="eggNOG" id="COG4795">
    <property type="taxonomic scope" value="Bacteria"/>
</dbReference>
<proteinExistence type="inferred from homology"/>
<protein>
    <recommendedName>
        <fullName evidence="3">Type II secretion system protein J</fullName>
    </recommendedName>
</protein>
<dbReference type="NCBIfam" id="TIGR01711">
    <property type="entry name" value="gspJ"/>
    <property type="match status" value="1"/>
</dbReference>
<keyword evidence="8" id="KW-1133">Transmembrane helix</keyword>
<comment type="similarity">
    <text evidence="2">Belongs to the GSP J family.</text>
</comment>
<evidence type="ECO:0000256" key="2">
    <source>
        <dbReference type="ARBA" id="ARBA00011084"/>
    </source>
</evidence>
<comment type="subcellular location">
    <subcellularLocation>
        <location evidence="1">Cell inner membrane</location>
        <topology evidence="1">Single-pass membrane protein</topology>
    </subcellularLocation>
</comment>
<dbReference type="InterPro" id="IPR012902">
    <property type="entry name" value="N_methyl_site"/>
</dbReference>
<dbReference type="Pfam" id="PF11612">
    <property type="entry name" value="T2SSJ"/>
    <property type="match status" value="1"/>
</dbReference>
<dbReference type="PANTHER" id="PTHR39583:SF2">
    <property type="entry name" value="TYPE II SECRETION SYSTEM PROTEIN J"/>
    <property type="match status" value="1"/>
</dbReference>
<dbReference type="Pfam" id="PF07963">
    <property type="entry name" value="N_methyl"/>
    <property type="match status" value="1"/>
</dbReference>
<evidence type="ECO:0000256" key="5">
    <source>
        <dbReference type="ARBA" id="ARBA00022481"/>
    </source>
</evidence>
<dbReference type="RefSeq" id="WP_004179938.1">
    <property type="nucleotide sequence ID" value="NZ_CP021106.3"/>
</dbReference>
<keyword evidence="4" id="KW-1003">Cell membrane</keyword>
<evidence type="ECO:0000256" key="3">
    <source>
        <dbReference type="ARBA" id="ARBA00021539"/>
    </source>
</evidence>
<keyword evidence="5" id="KW-0488">Methylation</keyword>
<dbReference type="Proteomes" id="UP000012179">
    <property type="component" value="Chromosome"/>
</dbReference>
<dbReference type="KEGG" id="nlc:EBAPG3_007255"/>
<dbReference type="SUPFAM" id="SSF54523">
    <property type="entry name" value="Pili subunits"/>
    <property type="match status" value="1"/>
</dbReference>
<evidence type="ECO:0000256" key="9">
    <source>
        <dbReference type="ARBA" id="ARBA00023136"/>
    </source>
</evidence>
<evidence type="ECO:0000256" key="8">
    <source>
        <dbReference type="ARBA" id="ARBA00022989"/>
    </source>
</evidence>
<dbReference type="OrthoDB" id="9794345at2"/>
<reference evidence="10 11" key="1">
    <citation type="journal article" date="2015" name="Int. J. Syst. Evol. Microbiol.">
        <title>Nitrosospira lacus sp. nov., a psychrotolerant, ammonia-oxidizing bacterium from sandy lake sediment.</title>
        <authorList>
            <person name="Urakawa H."/>
            <person name="Garcia J.C."/>
            <person name="Nielsen J.L."/>
            <person name="Le V.Q."/>
            <person name="Kozlowski J.A."/>
            <person name="Stein L.Y."/>
            <person name="Lim C.K."/>
            <person name="Pommerening-Roser A."/>
            <person name="Martens-Habbena W."/>
            <person name="Stahl D.A."/>
            <person name="Klotz M.G."/>
        </authorList>
    </citation>
    <scope>NUCLEOTIDE SEQUENCE [LARGE SCALE GENOMIC DNA]</scope>
    <source>
        <strain evidence="10 11">APG3</strain>
    </source>
</reference>
<dbReference type="GO" id="GO:0015627">
    <property type="term" value="C:type II protein secretion system complex"/>
    <property type="evidence" value="ECO:0007669"/>
    <property type="project" value="InterPro"/>
</dbReference>
<evidence type="ECO:0000256" key="4">
    <source>
        <dbReference type="ARBA" id="ARBA00022475"/>
    </source>
</evidence>
<keyword evidence="9" id="KW-0472">Membrane</keyword>
<evidence type="ECO:0000313" key="10">
    <source>
        <dbReference type="EMBL" id="ARO87582.1"/>
    </source>
</evidence>
<evidence type="ECO:0000313" key="11">
    <source>
        <dbReference type="Proteomes" id="UP000012179"/>
    </source>
</evidence>
<dbReference type="Gene3D" id="3.10.610.10">
    <property type="entry name" value="GSPII I/J protein-like"/>
    <property type="match status" value="1"/>
</dbReference>
<dbReference type="PROSITE" id="PS00409">
    <property type="entry name" value="PROKAR_NTER_METHYL"/>
    <property type="match status" value="1"/>
</dbReference>
<dbReference type="PANTHER" id="PTHR39583">
    <property type="entry name" value="TYPE II SECRETION SYSTEM PROTEIN J-RELATED"/>
    <property type="match status" value="1"/>
</dbReference>
<accession>A0A1W6SP88</accession>
<evidence type="ECO:0000256" key="7">
    <source>
        <dbReference type="ARBA" id="ARBA00022692"/>
    </source>
</evidence>
<dbReference type="InterPro" id="IPR045584">
    <property type="entry name" value="Pilin-like"/>
</dbReference>